<dbReference type="EMBL" id="BGPR01002698">
    <property type="protein sequence ID" value="GBM77588.1"/>
    <property type="molecule type" value="Genomic_DNA"/>
</dbReference>
<accession>A0A4Y2IIQ8</accession>
<organism evidence="1 2">
    <name type="scientific">Araneus ventricosus</name>
    <name type="common">Orbweaver spider</name>
    <name type="synonym">Epeira ventricosa</name>
    <dbReference type="NCBI Taxonomy" id="182803"/>
    <lineage>
        <taxon>Eukaryota</taxon>
        <taxon>Metazoa</taxon>
        <taxon>Ecdysozoa</taxon>
        <taxon>Arthropoda</taxon>
        <taxon>Chelicerata</taxon>
        <taxon>Arachnida</taxon>
        <taxon>Araneae</taxon>
        <taxon>Araneomorphae</taxon>
        <taxon>Entelegynae</taxon>
        <taxon>Araneoidea</taxon>
        <taxon>Araneidae</taxon>
        <taxon>Araneus</taxon>
    </lineage>
</organism>
<keyword evidence="2" id="KW-1185">Reference proteome</keyword>
<sequence>MNDDRIMLGGSGFFPPSLRDCTALLYIRKINLDNPTPFKISNEEILKVIMTLLLFRDGKNPPTIVTPSTDLKSIKNEVPFSNSSGNFSKPRVNLIPRMNNSGTRKMVHVMVNG</sequence>
<dbReference type="AlphaFoldDB" id="A0A4Y2IIQ8"/>
<protein>
    <submittedName>
        <fullName evidence="1">Uncharacterized protein</fullName>
    </submittedName>
</protein>
<gene>
    <name evidence="1" type="ORF">AVEN_186854_1</name>
</gene>
<evidence type="ECO:0000313" key="1">
    <source>
        <dbReference type="EMBL" id="GBM77588.1"/>
    </source>
</evidence>
<proteinExistence type="predicted"/>
<dbReference type="Proteomes" id="UP000499080">
    <property type="component" value="Unassembled WGS sequence"/>
</dbReference>
<comment type="caution">
    <text evidence="1">The sequence shown here is derived from an EMBL/GenBank/DDBJ whole genome shotgun (WGS) entry which is preliminary data.</text>
</comment>
<evidence type="ECO:0000313" key="2">
    <source>
        <dbReference type="Proteomes" id="UP000499080"/>
    </source>
</evidence>
<name>A0A4Y2IIQ8_ARAVE</name>
<reference evidence="1 2" key="1">
    <citation type="journal article" date="2019" name="Sci. Rep.">
        <title>Orb-weaving spider Araneus ventricosus genome elucidates the spidroin gene catalogue.</title>
        <authorList>
            <person name="Kono N."/>
            <person name="Nakamura H."/>
            <person name="Ohtoshi R."/>
            <person name="Moran D.A.P."/>
            <person name="Shinohara A."/>
            <person name="Yoshida Y."/>
            <person name="Fujiwara M."/>
            <person name="Mori M."/>
            <person name="Tomita M."/>
            <person name="Arakawa K."/>
        </authorList>
    </citation>
    <scope>NUCLEOTIDE SEQUENCE [LARGE SCALE GENOMIC DNA]</scope>
</reference>